<evidence type="ECO:0000313" key="6">
    <source>
        <dbReference type="Proteomes" id="UP000694397"/>
    </source>
</evidence>
<proteinExistence type="predicted"/>
<evidence type="ECO:0000256" key="3">
    <source>
        <dbReference type="SAM" id="MobiDB-lite"/>
    </source>
</evidence>
<keyword evidence="1" id="KW-0694">RNA-binding</keyword>
<organism evidence="5 6">
    <name type="scientific">Scleropages formosus</name>
    <name type="common">Asian bonytongue</name>
    <name type="synonym">Osteoglossum formosum</name>
    <dbReference type="NCBI Taxonomy" id="113540"/>
    <lineage>
        <taxon>Eukaryota</taxon>
        <taxon>Metazoa</taxon>
        <taxon>Chordata</taxon>
        <taxon>Craniata</taxon>
        <taxon>Vertebrata</taxon>
        <taxon>Euteleostomi</taxon>
        <taxon>Actinopterygii</taxon>
        <taxon>Neopterygii</taxon>
        <taxon>Teleostei</taxon>
        <taxon>Osteoglossocephala</taxon>
        <taxon>Osteoglossomorpha</taxon>
        <taxon>Osteoglossiformes</taxon>
        <taxon>Osteoglossidae</taxon>
        <taxon>Scleropages</taxon>
    </lineage>
</organism>
<feature type="region of interest" description="Disordered" evidence="3">
    <location>
        <begin position="275"/>
        <end position="327"/>
    </location>
</feature>
<dbReference type="PANTHER" id="PTHR12484">
    <property type="entry name" value="B-LYMPHOCYTE ANTIGEN-RELATED"/>
    <property type="match status" value="1"/>
</dbReference>
<sequence>MATTIIHDSSEAVELCCHRRLFLKPISKMAITVTWPDLKEPSKTVSNWEVMANLKQMAHPLQFMSIRVSKSTLDFVRFEAELETKALRKTLCQKLNGCTLDTVAGDAAFRIFASECSADFPTRKEWESFFQEEEEWPDTLHLDGLPCKWFSGPQSRCQKPSEDIVREVFEMFGPIRNMDIPALDVYREETGSRVSNAFSVTGLQTFDVYIQFQEHEDLRNALETLRGMRLMLKEGDGKALVCNIKVSLDLTRHLSEAAVQKRFLERRQLEALEEKRQREKRYEREEEADRKRREDQRLKKRQEKLRRRAERQKEESEKRMQDTKVEIQQEESEKKLFDIQVEIQTQEDKEEELWEERKFVLVQRRLQSIRLLTALLQRAQVQVCQNIQPLPCKEAGWRRMVSDDGKSFQISLRNSDGGVCTEVSISQNSDQRNPSDEDGYKWKITIKETEPAQKRLGTQRNLRDGYSREFEVSWNDSSSQPEMHTTDQNYQDDKFSNGTYIVKDFDATGRKGVPKYICKTVSPPVHHRKSQSNVTFIDPSKHMEDISEDTSNLTGVLQQKCAKRMNVEGVYSLGKEKEKTFEGQRQGTELKFSKTSNLSMPQPDHEDHKDRKKTSKLSRAGDQVDVMDEIREKKKKKKEKYRDFEDENEEVIESELSKWKKSSKATSTTTVHKTHTTLSQDIVDFSFERKECENVAHYSNLKGIQSRYCGKKSANWKSYY</sequence>
<reference evidence="5" key="3">
    <citation type="submission" date="2025-09" db="UniProtKB">
        <authorList>
            <consortium name="Ensembl"/>
        </authorList>
    </citation>
    <scope>IDENTIFICATION</scope>
</reference>
<keyword evidence="6" id="KW-1185">Reference proteome</keyword>
<reference evidence="5" key="2">
    <citation type="submission" date="2025-08" db="UniProtKB">
        <authorList>
            <consortium name="Ensembl"/>
        </authorList>
    </citation>
    <scope>IDENTIFICATION</scope>
</reference>
<dbReference type="InterPro" id="IPR000504">
    <property type="entry name" value="RRM_dom"/>
</dbReference>
<dbReference type="AlphaFoldDB" id="A0A8C9UWQ0"/>
<keyword evidence="2" id="KW-0175">Coiled coil</keyword>
<dbReference type="PANTHER" id="PTHR12484:SF4">
    <property type="entry name" value="A-KINASE ANCHOR PROTEIN 17A"/>
    <property type="match status" value="1"/>
</dbReference>
<dbReference type="CDD" id="cd12264">
    <property type="entry name" value="RRM_AKAP17A"/>
    <property type="match status" value="1"/>
</dbReference>
<feature type="coiled-coil region" evidence="2">
    <location>
        <begin position="627"/>
        <end position="654"/>
    </location>
</feature>
<dbReference type="OrthoDB" id="1918237at2759"/>
<feature type="region of interest" description="Disordered" evidence="3">
    <location>
        <begin position="472"/>
        <end position="493"/>
    </location>
</feature>
<reference evidence="5 6" key="1">
    <citation type="submission" date="2019-04" db="EMBL/GenBank/DDBJ databases">
        <authorList>
            <consortium name="Wellcome Sanger Institute Data Sharing"/>
        </authorList>
    </citation>
    <scope>NUCLEOTIDE SEQUENCE [LARGE SCALE GENOMIC DNA]</scope>
</reference>
<dbReference type="PROSITE" id="PS50102">
    <property type="entry name" value="RRM"/>
    <property type="match status" value="1"/>
</dbReference>
<dbReference type="GO" id="GO:0003723">
    <property type="term" value="F:RNA binding"/>
    <property type="evidence" value="ECO:0007669"/>
    <property type="project" value="UniProtKB-UniRule"/>
</dbReference>
<feature type="compositionally biased region" description="Basic residues" evidence="3">
    <location>
        <begin position="298"/>
        <end position="310"/>
    </location>
</feature>
<feature type="domain" description="RRM" evidence="4">
    <location>
        <begin position="138"/>
        <end position="247"/>
    </location>
</feature>
<evidence type="ECO:0000256" key="2">
    <source>
        <dbReference type="SAM" id="Coils"/>
    </source>
</evidence>
<dbReference type="Proteomes" id="UP000694397">
    <property type="component" value="Chromosome 13"/>
</dbReference>
<evidence type="ECO:0000313" key="5">
    <source>
        <dbReference type="Ensembl" id="ENSSFOP00015000635.2"/>
    </source>
</evidence>
<feature type="compositionally biased region" description="Polar residues" evidence="3">
    <location>
        <begin position="583"/>
        <end position="600"/>
    </location>
</feature>
<feature type="compositionally biased region" description="Polar residues" evidence="3">
    <location>
        <begin position="474"/>
        <end position="489"/>
    </location>
</feature>
<evidence type="ECO:0000256" key="1">
    <source>
        <dbReference type="PROSITE-ProRule" id="PRU00176"/>
    </source>
</evidence>
<dbReference type="InterPro" id="IPR056852">
    <property type="entry name" value="AK17A/B"/>
</dbReference>
<evidence type="ECO:0000259" key="4">
    <source>
        <dbReference type="PROSITE" id="PS50102"/>
    </source>
</evidence>
<accession>A0A8C9UWQ0</accession>
<feature type="compositionally biased region" description="Basic and acidic residues" evidence="3">
    <location>
        <begin position="311"/>
        <end position="327"/>
    </location>
</feature>
<dbReference type="GeneTree" id="ENSGT00440000039314"/>
<gene>
    <name evidence="5" type="primary">LOC108929689</name>
</gene>
<feature type="compositionally biased region" description="Basic and acidic residues" evidence="3">
    <location>
        <begin position="275"/>
        <end position="297"/>
    </location>
</feature>
<feature type="region of interest" description="Disordered" evidence="3">
    <location>
        <begin position="578"/>
        <end position="627"/>
    </location>
</feature>
<protein>
    <recommendedName>
        <fullName evidence="4">RRM domain-containing protein</fullName>
    </recommendedName>
</protein>
<dbReference type="Pfam" id="PF25015">
    <property type="entry name" value="RBD_AKAP-17A"/>
    <property type="match status" value="1"/>
</dbReference>
<name>A0A8C9UWQ0_SCLFO</name>
<dbReference type="Ensembl" id="ENSSFOT00015000663.2">
    <property type="protein sequence ID" value="ENSSFOP00015000635.2"/>
    <property type="gene ID" value="ENSSFOG00015000514.2"/>
</dbReference>